<dbReference type="OrthoDB" id="7064268at2"/>
<proteinExistence type="predicted"/>
<dbReference type="InterPro" id="IPR032710">
    <property type="entry name" value="NTF2-like_dom_sf"/>
</dbReference>
<evidence type="ECO:0008006" key="3">
    <source>
        <dbReference type="Google" id="ProtNLM"/>
    </source>
</evidence>
<evidence type="ECO:0000313" key="1">
    <source>
        <dbReference type="EMBL" id="AFL89880.1"/>
    </source>
</evidence>
<dbReference type="Gene3D" id="3.10.450.50">
    <property type="match status" value="1"/>
</dbReference>
<organism evidence="1 2">
    <name type="scientific">Terriglobus roseus (strain DSM 18391 / NRRL B-41598 / KBS 63)</name>
    <dbReference type="NCBI Taxonomy" id="926566"/>
    <lineage>
        <taxon>Bacteria</taxon>
        <taxon>Pseudomonadati</taxon>
        <taxon>Acidobacteriota</taxon>
        <taxon>Terriglobia</taxon>
        <taxon>Terriglobales</taxon>
        <taxon>Acidobacteriaceae</taxon>
        <taxon>Terriglobus</taxon>
    </lineage>
</organism>
<dbReference type="RefSeq" id="WP_014787141.1">
    <property type="nucleotide sequence ID" value="NC_018014.1"/>
</dbReference>
<dbReference type="HOGENOM" id="CLU_125060_2_1_0"/>
<dbReference type="SUPFAM" id="SSF54427">
    <property type="entry name" value="NTF2-like"/>
    <property type="match status" value="1"/>
</dbReference>
<keyword evidence="2" id="KW-1185">Reference proteome</keyword>
<accession>I3ZKW2</accession>
<evidence type="ECO:0000313" key="2">
    <source>
        <dbReference type="Proteomes" id="UP000006056"/>
    </source>
</evidence>
<dbReference type="Proteomes" id="UP000006056">
    <property type="component" value="Chromosome"/>
</dbReference>
<sequence length="125" mass="13890">MKEHESPVIVRNLLEVFNEKDETKRLQVLQELYVPEAVFFEDDASFKGHEAINLRVTEVLQTLPPSALFRAAGAVTQNHNLARLPWTLALEDGSVLASGMDIVTLEGERITALYIFINPAAVESA</sequence>
<protein>
    <recommendedName>
        <fullName evidence="3">SnoaL-like domain-containing protein</fullName>
    </recommendedName>
</protein>
<dbReference type="EMBL" id="CP003379">
    <property type="protein sequence ID" value="AFL89880.1"/>
    <property type="molecule type" value="Genomic_DNA"/>
</dbReference>
<dbReference type="eggNOG" id="COG0346">
    <property type="taxonomic scope" value="Bacteria"/>
</dbReference>
<reference evidence="1 2" key="1">
    <citation type="submission" date="2012-06" db="EMBL/GenBank/DDBJ databases">
        <title>Complete genome of Terriglobus roseus DSM 18391.</title>
        <authorList>
            <consortium name="US DOE Joint Genome Institute (JGI-PGF)"/>
            <person name="Lucas S."/>
            <person name="Copeland A."/>
            <person name="Lapidus A."/>
            <person name="Glavina del Rio T."/>
            <person name="Dalin E."/>
            <person name="Tice H."/>
            <person name="Bruce D."/>
            <person name="Goodwin L."/>
            <person name="Pitluck S."/>
            <person name="Peters L."/>
            <person name="Mikhailova N."/>
            <person name="Munk A.C.C."/>
            <person name="Kyrpides N."/>
            <person name="Mavromatis K."/>
            <person name="Ivanova N."/>
            <person name="Brettin T."/>
            <person name="Detter J.C."/>
            <person name="Han C."/>
            <person name="Larimer F."/>
            <person name="Land M."/>
            <person name="Hauser L."/>
            <person name="Markowitz V."/>
            <person name="Cheng J.-F."/>
            <person name="Hugenholtz P."/>
            <person name="Woyke T."/>
            <person name="Wu D."/>
            <person name="Brambilla E."/>
            <person name="Klenk H.-P."/>
            <person name="Eisen J.A."/>
        </authorList>
    </citation>
    <scope>NUCLEOTIDE SEQUENCE [LARGE SCALE GENOMIC DNA]</scope>
    <source>
        <strain evidence="2">DSM 18391 / NRRL B-41598 / KBS 63</strain>
    </source>
</reference>
<name>I3ZKW2_TERRK</name>
<dbReference type="KEGG" id="trs:Terro_3668"/>
<dbReference type="AlphaFoldDB" id="I3ZKW2"/>
<gene>
    <name evidence="1" type="ordered locus">Terro_3668</name>
</gene>